<comment type="caution">
    <text evidence="7">The sequence shown here is derived from an EMBL/GenBank/DDBJ whole genome shotgun (WGS) entry which is preliminary data.</text>
</comment>
<name>A0A5R9BAT2_9MICC</name>
<evidence type="ECO:0000256" key="3">
    <source>
        <dbReference type="ARBA" id="ARBA00022692"/>
    </source>
</evidence>
<feature type="transmembrane region" description="Helical" evidence="6">
    <location>
        <begin position="283"/>
        <end position="300"/>
    </location>
</feature>
<keyword evidence="5 6" id="KW-0472">Membrane</keyword>
<sequence length="441" mass="46625">MSDQHTPEQATEVETTAVQAQPLQEAESRLQPIKWKFPITYALLALLSLSAFTFLSPTGAVTQFRLATASDFVTLPAVNIPSFAGALVLSLLQLGLAALAIYCAARRIKLGVWLPMLFGLFFVLAFLIYAGAGRGAFIPVVTLLAGALMLSVPLIFGAMCGLVGERSGIINIAIEGQLLAGAFLAAVAASFFTSAYVGLLAAPFAGAAVGGLLVWFAVKYHVNQIIVGVVLNVLVIGLTSFLYSTVLTQNSEMWNARQQLPRLPIPGLSQIPIIGPVLFNQTILVYLMYVIVFALHILVFKSRWGLRMRAVGEHPKAADTVGINVARTRIFNTVLAGGIAGLGGAYFTVGQGLAFGQEMSAGQGFIALAAMILGRWNPKGALLAALLFGFSSSVGQVLSTIGTPVPSEMLLMLPYVITIFAVAGFVGRVRPPAAEGVPYIK</sequence>
<dbReference type="EMBL" id="VAVZ01000018">
    <property type="protein sequence ID" value="TLP97344.1"/>
    <property type="molecule type" value="Genomic_DNA"/>
</dbReference>
<feature type="transmembrane region" description="Helical" evidence="6">
    <location>
        <begin position="168"/>
        <end position="189"/>
    </location>
</feature>
<keyword evidence="4 6" id="KW-1133">Transmembrane helix</keyword>
<gene>
    <name evidence="7" type="ORF">FEF26_07765</name>
</gene>
<feature type="transmembrane region" description="Helical" evidence="6">
    <location>
        <begin position="381"/>
        <end position="403"/>
    </location>
</feature>
<dbReference type="PANTHER" id="PTHR43370">
    <property type="entry name" value="SUGAR ABC TRANSPORTER INTEGRAL MEMBRANE PROTEIN-RELATED"/>
    <property type="match status" value="1"/>
</dbReference>
<reference evidence="7 8" key="1">
    <citation type="submission" date="2019-05" db="EMBL/GenBank/DDBJ databases">
        <title>Nesterenkonia sp. GY074 isolated from the Southern Atlantic Ocean.</title>
        <authorList>
            <person name="Zhang G."/>
        </authorList>
    </citation>
    <scope>NUCLEOTIDE SEQUENCE [LARGE SCALE GENOMIC DNA]</scope>
    <source>
        <strain evidence="7 8">GY074</strain>
    </source>
</reference>
<keyword evidence="2" id="KW-1003">Cell membrane</keyword>
<dbReference type="OrthoDB" id="9792579at2"/>
<dbReference type="GO" id="GO:0005886">
    <property type="term" value="C:plasma membrane"/>
    <property type="evidence" value="ECO:0007669"/>
    <property type="project" value="UniProtKB-SubCell"/>
</dbReference>
<dbReference type="InterPro" id="IPR001851">
    <property type="entry name" value="ABC_transp_permease"/>
</dbReference>
<dbReference type="Pfam" id="PF02653">
    <property type="entry name" value="BPD_transp_2"/>
    <property type="match status" value="1"/>
</dbReference>
<feature type="transmembrane region" description="Helical" evidence="6">
    <location>
        <begin position="330"/>
        <end position="349"/>
    </location>
</feature>
<evidence type="ECO:0000313" key="8">
    <source>
        <dbReference type="Proteomes" id="UP000310458"/>
    </source>
</evidence>
<evidence type="ECO:0000256" key="5">
    <source>
        <dbReference type="ARBA" id="ARBA00023136"/>
    </source>
</evidence>
<evidence type="ECO:0000256" key="6">
    <source>
        <dbReference type="SAM" id="Phobius"/>
    </source>
</evidence>
<dbReference type="CDD" id="cd06580">
    <property type="entry name" value="TM_PBP1_transp_TpRbsC_like"/>
    <property type="match status" value="1"/>
</dbReference>
<feature type="transmembrane region" description="Helical" evidence="6">
    <location>
        <begin position="136"/>
        <end position="156"/>
    </location>
</feature>
<protein>
    <submittedName>
        <fullName evidence="7">ABC transporter permease</fullName>
    </submittedName>
</protein>
<evidence type="ECO:0000313" key="7">
    <source>
        <dbReference type="EMBL" id="TLP97344.1"/>
    </source>
</evidence>
<dbReference type="PANTHER" id="PTHR43370:SF1">
    <property type="entry name" value="GUANOSINE ABC TRANSPORTER PERMEASE PROTEIN NUPQ"/>
    <property type="match status" value="1"/>
</dbReference>
<feature type="transmembrane region" description="Helical" evidence="6">
    <location>
        <begin position="195"/>
        <end position="218"/>
    </location>
</feature>
<proteinExistence type="predicted"/>
<evidence type="ECO:0000256" key="2">
    <source>
        <dbReference type="ARBA" id="ARBA00022475"/>
    </source>
</evidence>
<dbReference type="RefSeq" id="WP_138252971.1">
    <property type="nucleotide sequence ID" value="NZ_VAVZ01000018.1"/>
</dbReference>
<dbReference type="AlphaFoldDB" id="A0A5R9BAT2"/>
<evidence type="ECO:0000256" key="4">
    <source>
        <dbReference type="ARBA" id="ARBA00022989"/>
    </source>
</evidence>
<organism evidence="7 8">
    <name type="scientific">Nesterenkonia salmonea</name>
    <dbReference type="NCBI Taxonomy" id="1804987"/>
    <lineage>
        <taxon>Bacteria</taxon>
        <taxon>Bacillati</taxon>
        <taxon>Actinomycetota</taxon>
        <taxon>Actinomycetes</taxon>
        <taxon>Micrococcales</taxon>
        <taxon>Micrococcaceae</taxon>
        <taxon>Nesterenkonia</taxon>
    </lineage>
</organism>
<keyword evidence="3 6" id="KW-0812">Transmembrane</keyword>
<comment type="subcellular location">
    <subcellularLocation>
        <location evidence="1">Cell membrane</location>
        <topology evidence="1">Multi-pass membrane protein</topology>
    </subcellularLocation>
</comment>
<feature type="transmembrane region" description="Helical" evidence="6">
    <location>
        <begin position="80"/>
        <end position="103"/>
    </location>
</feature>
<feature type="transmembrane region" description="Helical" evidence="6">
    <location>
        <begin position="110"/>
        <end position="130"/>
    </location>
</feature>
<feature type="transmembrane region" description="Helical" evidence="6">
    <location>
        <begin position="225"/>
        <end position="246"/>
    </location>
</feature>
<accession>A0A5R9BAT2</accession>
<feature type="transmembrane region" description="Helical" evidence="6">
    <location>
        <begin position="39"/>
        <end position="60"/>
    </location>
</feature>
<feature type="transmembrane region" description="Helical" evidence="6">
    <location>
        <begin position="409"/>
        <end position="427"/>
    </location>
</feature>
<evidence type="ECO:0000256" key="1">
    <source>
        <dbReference type="ARBA" id="ARBA00004651"/>
    </source>
</evidence>
<dbReference type="GO" id="GO:0022857">
    <property type="term" value="F:transmembrane transporter activity"/>
    <property type="evidence" value="ECO:0007669"/>
    <property type="project" value="InterPro"/>
</dbReference>
<dbReference type="Proteomes" id="UP000310458">
    <property type="component" value="Unassembled WGS sequence"/>
</dbReference>
<keyword evidence="8" id="KW-1185">Reference proteome</keyword>
<feature type="transmembrane region" description="Helical" evidence="6">
    <location>
        <begin position="355"/>
        <end position="374"/>
    </location>
</feature>